<evidence type="ECO:0000313" key="2">
    <source>
        <dbReference type="Proteomes" id="UP001497744"/>
    </source>
</evidence>
<sequence length="219" mass="23577">MAAPAWNETGSEIELTTLSGAEEASDSLASVEPRAYSVPSFDISSNDNVEYDASEATSVASTDCNEDADATLESESEFPRTRSARVIPIDAAAEGAYDGYDLAPLATTSSDAAASERWPPSANDLGAESPLSSLTPYNRFLERLKHRSCVDTIRAVKGLLAMFPGQMSRSDAAAVVHNFIDIHTPRLLSTDPFVALAEDERAASAEFFEKFTLQKLYPQ</sequence>
<dbReference type="Gene3D" id="1.10.246.120">
    <property type="match status" value="1"/>
</dbReference>
<dbReference type="AlphaFoldDB" id="A0AAV4LW12"/>
<dbReference type="EMBL" id="BPLF01000002">
    <property type="protein sequence ID" value="GIX63822.1"/>
    <property type="molecule type" value="Genomic_DNA"/>
</dbReference>
<accession>A0AAV4LW12</accession>
<gene>
    <name evidence="1" type="ORF">BcabD6B2_32570</name>
</gene>
<reference evidence="1 2" key="1">
    <citation type="submission" date="2021-06" db="EMBL/GenBank/DDBJ databases">
        <title>Genome sequence of Babesia caballi.</title>
        <authorList>
            <person name="Yamagishi J."/>
            <person name="Kidaka T."/>
            <person name="Ochi A."/>
        </authorList>
    </citation>
    <scope>NUCLEOTIDE SEQUENCE [LARGE SCALE GENOMIC DNA]</scope>
    <source>
        <strain evidence="1">USDA-D6B2</strain>
    </source>
</reference>
<keyword evidence="2" id="KW-1185">Reference proteome</keyword>
<dbReference type="RefSeq" id="XP_067715891.1">
    <property type="nucleotide sequence ID" value="XM_067859790.1"/>
</dbReference>
<comment type="caution">
    <text evidence="1">The sequence shown here is derived from an EMBL/GenBank/DDBJ whole genome shotgun (WGS) entry which is preliminary data.</text>
</comment>
<name>A0AAV4LW12_BABCB</name>
<evidence type="ECO:0000313" key="1">
    <source>
        <dbReference type="EMBL" id="GIX63822.1"/>
    </source>
</evidence>
<proteinExistence type="predicted"/>
<dbReference type="Proteomes" id="UP001497744">
    <property type="component" value="Unassembled WGS sequence"/>
</dbReference>
<organism evidence="1 2">
    <name type="scientific">Babesia caballi</name>
    <dbReference type="NCBI Taxonomy" id="5871"/>
    <lineage>
        <taxon>Eukaryota</taxon>
        <taxon>Sar</taxon>
        <taxon>Alveolata</taxon>
        <taxon>Apicomplexa</taxon>
        <taxon>Aconoidasida</taxon>
        <taxon>Piroplasmida</taxon>
        <taxon>Babesiidae</taxon>
        <taxon>Babesia</taxon>
    </lineage>
</organism>
<dbReference type="GeneID" id="94195303"/>
<protein>
    <submittedName>
        <fullName evidence="1">Vacuolar sorting protein 9 domain-containing protein</fullName>
    </submittedName>
</protein>